<feature type="region of interest" description="Disordered" evidence="1">
    <location>
        <begin position="1"/>
        <end position="49"/>
    </location>
</feature>
<keyword evidence="3" id="KW-1185">Reference proteome</keyword>
<proteinExistence type="predicted"/>
<organism evidence="2 3">
    <name type="scientific">Friedmanniomyces simplex</name>
    <dbReference type="NCBI Taxonomy" id="329884"/>
    <lineage>
        <taxon>Eukaryota</taxon>
        <taxon>Fungi</taxon>
        <taxon>Dikarya</taxon>
        <taxon>Ascomycota</taxon>
        <taxon>Pezizomycotina</taxon>
        <taxon>Dothideomycetes</taxon>
        <taxon>Dothideomycetidae</taxon>
        <taxon>Mycosphaerellales</taxon>
        <taxon>Teratosphaeriaceae</taxon>
        <taxon>Friedmanniomyces</taxon>
    </lineage>
</organism>
<name>A0A4U0XXY0_9PEZI</name>
<sequence>MSTSNPAPGVGGTAKDGGLSTAATVADGGPSGDGGGEKDSQYLPPGTESVEKPCVALHLARWYSKSEANAKTSNPAPGVGGTSQDGGLSTAATVSDGGPSEQAEDPDYKP</sequence>
<evidence type="ECO:0000313" key="2">
    <source>
        <dbReference type="EMBL" id="TKA81757.1"/>
    </source>
</evidence>
<protein>
    <submittedName>
        <fullName evidence="2">Uncharacterized protein</fullName>
    </submittedName>
</protein>
<dbReference type="Proteomes" id="UP000309340">
    <property type="component" value="Unassembled WGS sequence"/>
</dbReference>
<gene>
    <name evidence="2" type="ORF">B0A55_01135</name>
</gene>
<feature type="region of interest" description="Disordered" evidence="1">
    <location>
        <begin position="67"/>
        <end position="110"/>
    </location>
</feature>
<dbReference type="EMBL" id="NAJQ01000046">
    <property type="protein sequence ID" value="TKA81757.1"/>
    <property type="molecule type" value="Genomic_DNA"/>
</dbReference>
<reference evidence="2 3" key="1">
    <citation type="submission" date="2017-03" db="EMBL/GenBank/DDBJ databases">
        <title>Genomes of endolithic fungi from Antarctica.</title>
        <authorList>
            <person name="Coleine C."/>
            <person name="Masonjones S."/>
            <person name="Stajich J.E."/>
        </authorList>
    </citation>
    <scope>NUCLEOTIDE SEQUENCE [LARGE SCALE GENOMIC DNA]</scope>
    <source>
        <strain evidence="2 3">CCFEE 5184</strain>
    </source>
</reference>
<evidence type="ECO:0000256" key="1">
    <source>
        <dbReference type="SAM" id="MobiDB-lite"/>
    </source>
</evidence>
<accession>A0A4U0XXY0</accession>
<evidence type="ECO:0000313" key="3">
    <source>
        <dbReference type="Proteomes" id="UP000309340"/>
    </source>
</evidence>
<dbReference type="AlphaFoldDB" id="A0A4U0XXY0"/>
<dbReference type="OrthoDB" id="3496665at2759"/>
<comment type="caution">
    <text evidence="2">The sequence shown here is derived from an EMBL/GenBank/DDBJ whole genome shotgun (WGS) entry which is preliminary data.</text>
</comment>